<feature type="domain" description="ZZ-type" evidence="4">
    <location>
        <begin position="65"/>
        <end position="109"/>
    </location>
</feature>
<evidence type="ECO:0000256" key="2">
    <source>
        <dbReference type="ARBA" id="ARBA00022771"/>
    </source>
</evidence>
<sequence>MQPTIVKTEEPVWEWSLYDIASTHKNLALVAEDGTPLHPVLAKALAEPRSFDDVGKPQEMLKQTNAVCDGCHFAYERVIRGPAFHCDECQDFDYCFMCKLTAHLSHPHDSWTIREAQIGKQRLDYNSLQRTRSFWLTMQQMNLF</sequence>
<accession>A0A9P4V519</accession>
<keyword evidence="3" id="KW-0862">Zinc</keyword>
<evidence type="ECO:0000256" key="3">
    <source>
        <dbReference type="ARBA" id="ARBA00022833"/>
    </source>
</evidence>
<dbReference type="AlphaFoldDB" id="A0A9P4V519"/>
<dbReference type="Proteomes" id="UP000799444">
    <property type="component" value="Unassembled WGS sequence"/>
</dbReference>
<dbReference type="InterPro" id="IPR000433">
    <property type="entry name" value="Znf_ZZ"/>
</dbReference>
<keyword evidence="2" id="KW-0863">Zinc-finger</keyword>
<dbReference type="Gene3D" id="3.30.60.90">
    <property type="match status" value="1"/>
</dbReference>
<dbReference type="EMBL" id="ML996110">
    <property type="protein sequence ID" value="KAF2738329.1"/>
    <property type="molecule type" value="Genomic_DNA"/>
</dbReference>
<evidence type="ECO:0000259" key="4">
    <source>
        <dbReference type="Pfam" id="PF00569"/>
    </source>
</evidence>
<gene>
    <name evidence="5" type="ORF">EJ04DRAFT_62505</name>
</gene>
<name>A0A9P4V519_9PLEO</name>
<evidence type="ECO:0000256" key="1">
    <source>
        <dbReference type="ARBA" id="ARBA00022723"/>
    </source>
</evidence>
<dbReference type="Pfam" id="PF00569">
    <property type="entry name" value="ZZ"/>
    <property type="match status" value="1"/>
</dbReference>
<evidence type="ECO:0000313" key="6">
    <source>
        <dbReference type="Proteomes" id="UP000799444"/>
    </source>
</evidence>
<dbReference type="SUPFAM" id="SSF57850">
    <property type="entry name" value="RING/U-box"/>
    <property type="match status" value="1"/>
</dbReference>
<protein>
    <recommendedName>
        <fullName evidence="4">ZZ-type domain-containing protein</fullName>
    </recommendedName>
</protein>
<keyword evidence="6" id="KW-1185">Reference proteome</keyword>
<reference evidence="5" key="1">
    <citation type="journal article" date="2020" name="Stud. Mycol.">
        <title>101 Dothideomycetes genomes: a test case for predicting lifestyles and emergence of pathogens.</title>
        <authorList>
            <person name="Haridas S."/>
            <person name="Albert R."/>
            <person name="Binder M."/>
            <person name="Bloem J."/>
            <person name="Labutti K."/>
            <person name="Salamov A."/>
            <person name="Andreopoulos B."/>
            <person name="Baker S."/>
            <person name="Barry K."/>
            <person name="Bills G."/>
            <person name="Bluhm B."/>
            <person name="Cannon C."/>
            <person name="Castanera R."/>
            <person name="Culley D."/>
            <person name="Daum C."/>
            <person name="Ezra D."/>
            <person name="Gonzalez J."/>
            <person name="Henrissat B."/>
            <person name="Kuo A."/>
            <person name="Liang C."/>
            <person name="Lipzen A."/>
            <person name="Lutzoni F."/>
            <person name="Magnuson J."/>
            <person name="Mondo S."/>
            <person name="Nolan M."/>
            <person name="Ohm R."/>
            <person name="Pangilinan J."/>
            <person name="Park H.-J."/>
            <person name="Ramirez L."/>
            <person name="Alfaro M."/>
            <person name="Sun H."/>
            <person name="Tritt A."/>
            <person name="Yoshinaga Y."/>
            <person name="Zwiers L.-H."/>
            <person name="Turgeon B."/>
            <person name="Goodwin S."/>
            <person name="Spatafora J."/>
            <person name="Crous P."/>
            <person name="Grigoriev I."/>
        </authorList>
    </citation>
    <scope>NUCLEOTIDE SEQUENCE</scope>
    <source>
        <strain evidence="5">CBS 125425</strain>
    </source>
</reference>
<comment type="caution">
    <text evidence="5">The sequence shown here is derived from an EMBL/GenBank/DDBJ whole genome shotgun (WGS) entry which is preliminary data.</text>
</comment>
<proteinExistence type="predicted"/>
<evidence type="ECO:0000313" key="5">
    <source>
        <dbReference type="EMBL" id="KAF2738329.1"/>
    </source>
</evidence>
<dbReference type="InterPro" id="IPR043145">
    <property type="entry name" value="Znf_ZZ_sf"/>
</dbReference>
<dbReference type="GO" id="GO:0008270">
    <property type="term" value="F:zinc ion binding"/>
    <property type="evidence" value="ECO:0007669"/>
    <property type="project" value="UniProtKB-KW"/>
</dbReference>
<keyword evidence="1" id="KW-0479">Metal-binding</keyword>
<dbReference type="OrthoDB" id="661148at2759"/>
<organism evidence="5 6">
    <name type="scientific">Polyplosphaeria fusca</name>
    <dbReference type="NCBI Taxonomy" id="682080"/>
    <lineage>
        <taxon>Eukaryota</taxon>
        <taxon>Fungi</taxon>
        <taxon>Dikarya</taxon>
        <taxon>Ascomycota</taxon>
        <taxon>Pezizomycotina</taxon>
        <taxon>Dothideomycetes</taxon>
        <taxon>Pleosporomycetidae</taxon>
        <taxon>Pleosporales</taxon>
        <taxon>Tetraplosphaeriaceae</taxon>
        <taxon>Polyplosphaeria</taxon>
    </lineage>
</organism>